<dbReference type="InterPro" id="IPR040256">
    <property type="entry name" value="At4g02000-like"/>
</dbReference>
<keyword evidence="1" id="KW-0862">Zinc</keyword>
<dbReference type="InterPro" id="IPR001878">
    <property type="entry name" value="Znf_CCHC"/>
</dbReference>
<feature type="compositionally biased region" description="Polar residues" evidence="2">
    <location>
        <begin position="279"/>
        <end position="290"/>
    </location>
</feature>
<evidence type="ECO:0000259" key="3">
    <source>
        <dbReference type="PROSITE" id="PS50158"/>
    </source>
</evidence>
<dbReference type="PANTHER" id="PTHR31286">
    <property type="entry name" value="GLYCINE-RICH CELL WALL STRUCTURAL PROTEIN 1.8-LIKE"/>
    <property type="match status" value="1"/>
</dbReference>
<reference evidence="4 5" key="1">
    <citation type="journal article" date="2013" name="BMC Genomics">
        <title>The miniature genome of a carnivorous plant Genlisea aurea contains a low number of genes and short non-coding sequences.</title>
        <authorList>
            <person name="Leushkin E.V."/>
            <person name="Sutormin R.A."/>
            <person name="Nabieva E.R."/>
            <person name="Penin A.A."/>
            <person name="Kondrashov A.S."/>
            <person name="Logacheva M.D."/>
        </authorList>
    </citation>
    <scope>NUCLEOTIDE SEQUENCE [LARGE SCALE GENOMIC DNA]</scope>
</reference>
<evidence type="ECO:0000313" key="5">
    <source>
        <dbReference type="Proteomes" id="UP000015453"/>
    </source>
</evidence>
<organism evidence="4 5">
    <name type="scientific">Genlisea aurea</name>
    <dbReference type="NCBI Taxonomy" id="192259"/>
    <lineage>
        <taxon>Eukaryota</taxon>
        <taxon>Viridiplantae</taxon>
        <taxon>Streptophyta</taxon>
        <taxon>Embryophyta</taxon>
        <taxon>Tracheophyta</taxon>
        <taxon>Spermatophyta</taxon>
        <taxon>Magnoliopsida</taxon>
        <taxon>eudicotyledons</taxon>
        <taxon>Gunneridae</taxon>
        <taxon>Pentapetalae</taxon>
        <taxon>asterids</taxon>
        <taxon>lamiids</taxon>
        <taxon>Lamiales</taxon>
        <taxon>Lentibulariaceae</taxon>
        <taxon>Genlisea</taxon>
    </lineage>
</organism>
<dbReference type="EMBL" id="AUSU01001466">
    <property type="protein sequence ID" value="EPS70950.1"/>
    <property type="molecule type" value="Genomic_DNA"/>
</dbReference>
<dbReference type="Pfam" id="PF14111">
    <property type="entry name" value="DUF4283"/>
    <property type="match status" value="1"/>
</dbReference>
<feature type="region of interest" description="Disordered" evidence="2">
    <location>
        <begin position="245"/>
        <end position="309"/>
    </location>
</feature>
<protein>
    <recommendedName>
        <fullName evidence="3">CCHC-type domain-containing protein</fullName>
    </recommendedName>
</protein>
<accession>S8CVV0</accession>
<sequence length="359" mass="40032">MEPGLGALCASLSIRDDEESSSIVPKGLMCKNPKDSGTYIVGRVLSKKIPKLESLSSALQFAFKDIHGLEVRKLGENKFLFRFNDESEATYVLHNGPWHHEKFTLVLAPVTDGENPYSVNLSWCDFNVKIHNMSLLSIKREYAEFIGNEIGKFLEAEIPRNGFCVDNRLRMRVSINTENPQKRMIRLKLEDGSWAIIPITYERLQNFCFNCGHLDHLQKDCTVDIGDGPPPFDPWLREQLRIKSPSNLKDEHSDNSKDSHNSKDAAPPQGNGGLGNPAGESSANSAPQQNIRRDPARSTSQGDPRNTLQGRASHLQDMDVVPEATLSSPIEVSQGSNMTMGLVDCAVGIRRKRQHSLQQ</sequence>
<dbReference type="GO" id="GO:0008270">
    <property type="term" value="F:zinc ion binding"/>
    <property type="evidence" value="ECO:0007669"/>
    <property type="project" value="UniProtKB-KW"/>
</dbReference>
<evidence type="ECO:0000256" key="1">
    <source>
        <dbReference type="PROSITE-ProRule" id="PRU00047"/>
    </source>
</evidence>
<feature type="compositionally biased region" description="Polar residues" evidence="2">
    <location>
        <begin position="297"/>
        <end position="309"/>
    </location>
</feature>
<comment type="caution">
    <text evidence="4">The sequence shown here is derived from an EMBL/GenBank/DDBJ whole genome shotgun (WGS) entry which is preliminary data.</text>
</comment>
<feature type="compositionally biased region" description="Basic and acidic residues" evidence="2">
    <location>
        <begin position="248"/>
        <end position="263"/>
    </location>
</feature>
<dbReference type="PROSITE" id="PS50158">
    <property type="entry name" value="ZF_CCHC"/>
    <property type="match status" value="1"/>
</dbReference>
<keyword evidence="1" id="KW-0479">Metal-binding</keyword>
<gene>
    <name evidence="4" type="ORF">M569_03809</name>
</gene>
<dbReference type="InterPro" id="IPR025836">
    <property type="entry name" value="Zn_knuckle_CX2CX4HX4C"/>
</dbReference>
<dbReference type="AlphaFoldDB" id="S8CVV0"/>
<feature type="domain" description="CCHC-type" evidence="3">
    <location>
        <begin position="208"/>
        <end position="221"/>
    </location>
</feature>
<dbReference type="InterPro" id="IPR025558">
    <property type="entry name" value="DUF4283"/>
</dbReference>
<feature type="non-terminal residue" evidence="4">
    <location>
        <position position="359"/>
    </location>
</feature>
<dbReference type="PANTHER" id="PTHR31286:SF167">
    <property type="entry name" value="OS09G0268800 PROTEIN"/>
    <property type="match status" value="1"/>
</dbReference>
<evidence type="ECO:0000256" key="2">
    <source>
        <dbReference type="SAM" id="MobiDB-lite"/>
    </source>
</evidence>
<dbReference type="Proteomes" id="UP000015453">
    <property type="component" value="Unassembled WGS sequence"/>
</dbReference>
<keyword evidence="5" id="KW-1185">Reference proteome</keyword>
<dbReference type="GO" id="GO:0003676">
    <property type="term" value="F:nucleic acid binding"/>
    <property type="evidence" value="ECO:0007669"/>
    <property type="project" value="InterPro"/>
</dbReference>
<evidence type="ECO:0000313" key="4">
    <source>
        <dbReference type="EMBL" id="EPS70950.1"/>
    </source>
</evidence>
<name>S8CVV0_9LAMI</name>
<dbReference type="OrthoDB" id="1695837at2759"/>
<keyword evidence="1" id="KW-0863">Zinc-finger</keyword>
<proteinExistence type="predicted"/>
<dbReference type="Pfam" id="PF14392">
    <property type="entry name" value="zf-CCHC_4"/>
    <property type="match status" value="1"/>
</dbReference>